<protein>
    <recommendedName>
        <fullName evidence="5">DUF4349 domain-containing protein</fullName>
    </recommendedName>
</protein>
<reference evidence="3 4" key="1">
    <citation type="submission" date="2018-10" db="EMBL/GenBank/DDBJ databases">
        <title>Transmission dynamics of multidrug resistant bacteria on intensive care unit surfaces.</title>
        <authorList>
            <person name="D'Souza A.W."/>
            <person name="Potter R.F."/>
            <person name="Wallace M."/>
            <person name="Shupe A."/>
            <person name="Patel S."/>
            <person name="Sun S."/>
            <person name="Gul D."/>
            <person name="Kwon J.H."/>
            <person name="Andleeb S."/>
            <person name="Burnham C.-A.D."/>
            <person name="Dantas G."/>
        </authorList>
    </citation>
    <scope>NUCLEOTIDE SEQUENCE [LARGE SCALE GENOMIC DNA]</scope>
    <source>
        <strain evidence="3 4">WF_348</strain>
    </source>
</reference>
<gene>
    <name evidence="3" type="ORF">EGI89_02685</name>
</gene>
<name>A0A427BSM6_9FLAO</name>
<dbReference type="AlphaFoldDB" id="A0A427BSM6"/>
<keyword evidence="2" id="KW-0812">Transmembrane</keyword>
<sequence length="287" mass="32850">MQLILNQTLKNIIMRKIILALFIVASIVSCKQYKSSESNAEVTADAKEEVAVSNAANPEVEGKVFKSNALIEMKVKDAMKDAVQIEENAIALNGFVLNSEMNNQILDSDKVELSEESVKKIDKIQRSYLIELKVPSNKLREHVKFAVEKGIIIDHILINNEEMTFEKYENELKNENNKAVKISQQIENKVNKALINDATSYATIAYQLSEEPRVVTNILPQTDLKAYREINLGYELKQSWKDGMYYFKSILIVFCQFLPTILSVLFLFFSIKYVVKVVKNRETKQKI</sequence>
<feature type="coiled-coil region" evidence="1">
    <location>
        <begin position="158"/>
        <end position="192"/>
    </location>
</feature>
<evidence type="ECO:0000313" key="3">
    <source>
        <dbReference type="EMBL" id="RRT93783.1"/>
    </source>
</evidence>
<feature type="transmembrane region" description="Helical" evidence="2">
    <location>
        <begin position="245"/>
        <end position="271"/>
    </location>
</feature>
<proteinExistence type="predicted"/>
<organism evidence="3 4">
    <name type="scientific">Empedobacter falsenii</name>
    <dbReference type="NCBI Taxonomy" id="343874"/>
    <lineage>
        <taxon>Bacteria</taxon>
        <taxon>Pseudomonadati</taxon>
        <taxon>Bacteroidota</taxon>
        <taxon>Flavobacteriia</taxon>
        <taxon>Flavobacteriales</taxon>
        <taxon>Weeksellaceae</taxon>
        <taxon>Empedobacter</taxon>
    </lineage>
</organism>
<keyword evidence="1" id="KW-0175">Coiled coil</keyword>
<comment type="caution">
    <text evidence="3">The sequence shown here is derived from an EMBL/GenBank/DDBJ whole genome shotgun (WGS) entry which is preliminary data.</text>
</comment>
<evidence type="ECO:0008006" key="5">
    <source>
        <dbReference type="Google" id="ProtNLM"/>
    </source>
</evidence>
<dbReference type="Proteomes" id="UP000267844">
    <property type="component" value="Unassembled WGS sequence"/>
</dbReference>
<evidence type="ECO:0000256" key="2">
    <source>
        <dbReference type="SAM" id="Phobius"/>
    </source>
</evidence>
<evidence type="ECO:0000313" key="4">
    <source>
        <dbReference type="Proteomes" id="UP000267844"/>
    </source>
</evidence>
<keyword evidence="2" id="KW-0472">Membrane</keyword>
<accession>A0A427BSM6</accession>
<dbReference type="EMBL" id="RHPO01000003">
    <property type="protein sequence ID" value="RRT93783.1"/>
    <property type="molecule type" value="Genomic_DNA"/>
</dbReference>
<keyword evidence="2" id="KW-1133">Transmembrane helix</keyword>
<evidence type="ECO:0000256" key="1">
    <source>
        <dbReference type="SAM" id="Coils"/>
    </source>
</evidence>